<dbReference type="PANTHER" id="PTHR30348">
    <property type="entry name" value="UNCHARACTERIZED PROTEIN YECE"/>
    <property type="match status" value="1"/>
</dbReference>
<evidence type="ECO:0000313" key="2">
    <source>
        <dbReference type="Proteomes" id="UP000276223"/>
    </source>
</evidence>
<protein>
    <submittedName>
        <fullName evidence="1">Uncharacterized protein YecE (DUF72 family)</fullName>
    </submittedName>
</protein>
<dbReference type="RefSeq" id="WP_123290687.1">
    <property type="nucleotide sequence ID" value="NZ_RJVA01000013.1"/>
</dbReference>
<proteinExistence type="predicted"/>
<organism evidence="1 2">
    <name type="scientific">Desulfosoma caldarium</name>
    <dbReference type="NCBI Taxonomy" id="610254"/>
    <lineage>
        <taxon>Bacteria</taxon>
        <taxon>Pseudomonadati</taxon>
        <taxon>Thermodesulfobacteriota</taxon>
        <taxon>Syntrophobacteria</taxon>
        <taxon>Syntrophobacterales</taxon>
        <taxon>Syntrophobacteraceae</taxon>
        <taxon>Desulfosoma</taxon>
    </lineage>
</organism>
<dbReference type="EMBL" id="RJVA01000013">
    <property type="protein sequence ID" value="ROQ90950.1"/>
    <property type="molecule type" value="Genomic_DNA"/>
</dbReference>
<keyword evidence="2" id="KW-1185">Reference proteome</keyword>
<dbReference type="OrthoDB" id="9780310at2"/>
<sequence length="242" mass="28692">MQEARVRIGTSGWNYPHWKGRFYPEDWPKARWLDFYAMQFDTVEVNATFYRLPKPETFDGWKQRTPEDFCWAVKANRFITHIKRLRDVEEPLVRFYRCVSKLGDKLGPILLQLPPSLAYDDGLVRDFLDRLDPSSRHVMEVRHPSWLQDSFFSLLEARNIALCLSDTAGRYPFHEAVTASFVYVRLHGSQKLYRSRYSRQELEAWADRIRSWNRDAYIYFDNDDQAHAPHNALELKALLQLG</sequence>
<dbReference type="InterPro" id="IPR036520">
    <property type="entry name" value="UPF0759_sf"/>
</dbReference>
<accession>A0A3N1UQF0</accession>
<gene>
    <name evidence="1" type="ORF">EDC27_2220</name>
</gene>
<dbReference type="Gene3D" id="3.20.20.410">
    <property type="entry name" value="Protein of unknown function UPF0759"/>
    <property type="match status" value="1"/>
</dbReference>
<dbReference type="Proteomes" id="UP000276223">
    <property type="component" value="Unassembled WGS sequence"/>
</dbReference>
<reference evidence="1 2" key="1">
    <citation type="submission" date="2018-11" db="EMBL/GenBank/DDBJ databases">
        <title>Genomic Encyclopedia of Type Strains, Phase IV (KMG-IV): sequencing the most valuable type-strain genomes for metagenomic binning, comparative biology and taxonomic classification.</title>
        <authorList>
            <person name="Goeker M."/>
        </authorList>
    </citation>
    <scope>NUCLEOTIDE SEQUENCE [LARGE SCALE GENOMIC DNA]</scope>
    <source>
        <strain evidence="1 2">DSM 22027</strain>
    </source>
</reference>
<dbReference type="AlphaFoldDB" id="A0A3N1UQF0"/>
<name>A0A3N1UQF0_9BACT</name>
<dbReference type="InterPro" id="IPR002763">
    <property type="entry name" value="DUF72"/>
</dbReference>
<comment type="caution">
    <text evidence="1">The sequence shown here is derived from an EMBL/GenBank/DDBJ whole genome shotgun (WGS) entry which is preliminary data.</text>
</comment>
<dbReference type="PANTHER" id="PTHR30348:SF4">
    <property type="entry name" value="DUF72 DOMAIN-CONTAINING PROTEIN"/>
    <property type="match status" value="1"/>
</dbReference>
<evidence type="ECO:0000313" key="1">
    <source>
        <dbReference type="EMBL" id="ROQ90950.1"/>
    </source>
</evidence>
<dbReference type="SUPFAM" id="SSF117396">
    <property type="entry name" value="TM1631-like"/>
    <property type="match status" value="1"/>
</dbReference>
<dbReference type="Pfam" id="PF01904">
    <property type="entry name" value="DUF72"/>
    <property type="match status" value="1"/>
</dbReference>